<feature type="region of interest" description="Disordered" evidence="11">
    <location>
        <begin position="303"/>
        <end position="328"/>
    </location>
</feature>
<feature type="region of interest" description="Disordered" evidence="11">
    <location>
        <begin position="195"/>
        <end position="220"/>
    </location>
</feature>
<dbReference type="PRINTS" id="PR01021">
    <property type="entry name" value="OMPADOMAIN"/>
</dbReference>
<evidence type="ECO:0000256" key="6">
    <source>
        <dbReference type="ARBA" id="ARBA00023065"/>
    </source>
</evidence>
<evidence type="ECO:0000256" key="2">
    <source>
        <dbReference type="ARBA" id="ARBA00022448"/>
    </source>
</evidence>
<dbReference type="Pfam" id="PF13505">
    <property type="entry name" value="OMP_b-brl"/>
    <property type="match status" value="1"/>
</dbReference>
<feature type="compositionally biased region" description="Basic and acidic residues" evidence="11">
    <location>
        <begin position="308"/>
        <end position="328"/>
    </location>
</feature>
<dbReference type="RefSeq" id="WP_246948003.1">
    <property type="nucleotide sequence ID" value="NZ_JALKII010000001.1"/>
</dbReference>
<evidence type="ECO:0000313" key="14">
    <source>
        <dbReference type="EMBL" id="MCK0536589.1"/>
    </source>
</evidence>
<evidence type="ECO:0000256" key="7">
    <source>
        <dbReference type="ARBA" id="ARBA00023114"/>
    </source>
</evidence>
<comment type="subcellular location">
    <subcellularLocation>
        <location evidence="1">Cell outer membrane</location>
        <topology evidence="1">Multi-pass membrane protein</topology>
    </subcellularLocation>
</comment>
<dbReference type="CDD" id="cd07185">
    <property type="entry name" value="OmpA_C-like"/>
    <property type="match status" value="1"/>
</dbReference>
<keyword evidence="15" id="KW-1185">Reference proteome</keyword>
<evidence type="ECO:0000256" key="4">
    <source>
        <dbReference type="ARBA" id="ARBA00022692"/>
    </source>
</evidence>
<keyword evidence="9" id="KW-0998">Cell outer membrane</keyword>
<dbReference type="InterPro" id="IPR011250">
    <property type="entry name" value="OMP/PagP_B-barrel"/>
</dbReference>
<keyword evidence="5 12" id="KW-0732">Signal</keyword>
<evidence type="ECO:0000256" key="5">
    <source>
        <dbReference type="ARBA" id="ARBA00022729"/>
    </source>
</evidence>
<evidence type="ECO:0000256" key="11">
    <source>
        <dbReference type="SAM" id="MobiDB-lite"/>
    </source>
</evidence>
<name>A0ABT0E446_9GAMM</name>
<feature type="signal peptide" evidence="12">
    <location>
        <begin position="1"/>
        <end position="24"/>
    </location>
</feature>
<evidence type="ECO:0000256" key="8">
    <source>
        <dbReference type="ARBA" id="ARBA00023136"/>
    </source>
</evidence>
<dbReference type="PANTHER" id="PTHR30329">
    <property type="entry name" value="STATOR ELEMENT OF FLAGELLAR MOTOR COMPLEX"/>
    <property type="match status" value="1"/>
</dbReference>
<dbReference type="PANTHER" id="PTHR30329:SF21">
    <property type="entry name" value="LIPOPROTEIN YIAD-RELATED"/>
    <property type="match status" value="1"/>
</dbReference>
<reference evidence="14" key="1">
    <citation type="submission" date="2022-04" db="EMBL/GenBank/DDBJ databases">
        <title>Alcanivorax sp. CY1518 draft genome sequence.</title>
        <authorList>
            <person name="Zhao G."/>
            <person name="An M."/>
        </authorList>
    </citation>
    <scope>NUCLEOTIDE SEQUENCE</scope>
    <source>
        <strain evidence="14">CY1518</strain>
    </source>
</reference>
<keyword evidence="4" id="KW-0812">Transmembrane</keyword>
<dbReference type="PROSITE" id="PS51123">
    <property type="entry name" value="OMPA_2"/>
    <property type="match status" value="1"/>
</dbReference>
<feature type="compositionally biased region" description="Pro residues" evidence="11">
    <location>
        <begin position="204"/>
        <end position="216"/>
    </location>
</feature>
<dbReference type="InterPro" id="IPR036737">
    <property type="entry name" value="OmpA-like_sf"/>
</dbReference>
<dbReference type="EMBL" id="JALKII010000001">
    <property type="protein sequence ID" value="MCK0536589.1"/>
    <property type="molecule type" value="Genomic_DNA"/>
</dbReference>
<comment type="caution">
    <text evidence="14">The sequence shown here is derived from an EMBL/GenBank/DDBJ whole genome shotgun (WGS) entry which is preliminary data.</text>
</comment>
<evidence type="ECO:0000256" key="1">
    <source>
        <dbReference type="ARBA" id="ARBA00004571"/>
    </source>
</evidence>
<evidence type="ECO:0000259" key="13">
    <source>
        <dbReference type="PROSITE" id="PS51123"/>
    </source>
</evidence>
<dbReference type="Pfam" id="PF00691">
    <property type="entry name" value="OmpA"/>
    <property type="match status" value="1"/>
</dbReference>
<dbReference type="Proteomes" id="UP001165524">
    <property type="component" value="Unassembled WGS sequence"/>
</dbReference>
<organism evidence="14 15">
    <name type="scientific">Alcanivorax quisquiliarum</name>
    <dbReference type="NCBI Taxonomy" id="2933565"/>
    <lineage>
        <taxon>Bacteria</taxon>
        <taxon>Pseudomonadati</taxon>
        <taxon>Pseudomonadota</taxon>
        <taxon>Gammaproteobacteria</taxon>
        <taxon>Oceanospirillales</taxon>
        <taxon>Alcanivoracaceae</taxon>
        <taxon>Alcanivorax</taxon>
    </lineage>
</organism>
<dbReference type="InterPro" id="IPR006665">
    <property type="entry name" value="OmpA-like"/>
</dbReference>
<dbReference type="SUPFAM" id="SSF103088">
    <property type="entry name" value="OmpA-like"/>
    <property type="match status" value="1"/>
</dbReference>
<dbReference type="InterPro" id="IPR027385">
    <property type="entry name" value="Beta-barrel_OMP"/>
</dbReference>
<evidence type="ECO:0000256" key="3">
    <source>
        <dbReference type="ARBA" id="ARBA00022452"/>
    </source>
</evidence>
<proteinExistence type="predicted"/>
<sequence length="341" mass="37547">MRIKLLSACIIATSAFGTATAVSAAPNTLERAGYIGGQGARLWYDDKISSPRLDDHALYGGQIGYRFSPRWSVELSYVEGDTERRGNNPGPDRDITLPLVSGRFHFSESSFLGFEPYAGLAAGEMWVEADVSGSDKHRETIAAPELGMQTRLFRNLMLDVGARAPYSIDNDRWHGQAYAALNLLFGVRERGATQEVTQLEPTPRAEPTPPPAPAPREPQVVRRQVDETHTAQFAFDDATISASNRADLLSAARFLNQNPQTSVTLEGHTCSIGPAEYNQYLSERRAEAARQLLTSEGVDDSRITVVGKGEREPIADNDTREGREKNRRVEAIVTGTVEERR</sequence>
<dbReference type="Gene3D" id="3.30.1330.60">
    <property type="entry name" value="OmpA-like domain"/>
    <property type="match status" value="1"/>
</dbReference>
<keyword evidence="6" id="KW-0406">Ion transport</keyword>
<keyword evidence="3" id="KW-1134">Transmembrane beta strand</keyword>
<keyword evidence="8 10" id="KW-0472">Membrane</keyword>
<evidence type="ECO:0000313" key="15">
    <source>
        <dbReference type="Proteomes" id="UP001165524"/>
    </source>
</evidence>
<evidence type="ECO:0000256" key="10">
    <source>
        <dbReference type="PROSITE-ProRule" id="PRU00473"/>
    </source>
</evidence>
<dbReference type="SUPFAM" id="SSF56925">
    <property type="entry name" value="OMPA-like"/>
    <property type="match status" value="1"/>
</dbReference>
<gene>
    <name evidence="14" type="ORF">MU846_02605</name>
</gene>
<feature type="chain" id="PRO_5045680395" evidence="12">
    <location>
        <begin position="25"/>
        <end position="341"/>
    </location>
</feature>
<protein>
    <submittedName>
        <fullName evidence="14">OmpA family protein</fullName>
    </submittedName>
</protein>
<dbReference type="InterPro" id="IPR006664">
    <property type="entry name" value="OMP_bac"/>
</dbReference>
<keyword evidence="2" id="KW-0813">Transport</keyword>
<accession>A0ABT0E446</accession>
<feature type="domain" description="OmpA-like" evidence="13">
    <location>
        <begin position="220"/>
        <end position="337"/>
    </location>
</feature>
<dbReference type="InterPro" id="IPR050330">
    <property type="entry name" value="Bact_OuterMem_StrucFunc"/>
</dbReference>
<evidence type="ECO:0000256" key="12">
    <source>
        <dbReference type="SAM" id="SignalP"/>
    </source>
</evidence>
<dbReference type="Gene3D" id="2.40.160.20">
    <property type="match status" value="1"/>
</dbReference>
<evidence type="ECO:0000256" key="9">
    <source>
        <dbReference type="ARBA" id="ARBA00023237"/>
    </source>
</evidence>
<keyword evidence="7" id="KW-0626">Porin</keyword>